<protein>
    <recommendedName>
        <fullName evidence="3">DUF559 domain-containing protein</fullName>
    </recommendedName>
</protein>
<comment type="caution">
    <text evidence="1">The sequence shown here is derived from an EMBL/GenBank/DDBJ whole genome shotgun (WGS) entry which is preliminary data.</text>
</comment>
<reference evidence="1 2" key="1">
    <citation type="submission" date="2019-04" db="EMBL/GenBank/DDBJ databases">
        <title>Microbes associate with the intestines of laboratory mice.</title>
        <authorList>
            <person name="Navarre W."/>
            <person name="Wong E."/>
            <person name="Huang K."/>
            <person name="Tropini C."/>
            <person name="Ng K."/>
            <person name="Yu B."/>
        </authorList>
    </citation>
    <scope>NUCLEOTIDE SEQUENCE [LARGE SCALE GENOMIC DNA]</scope>
    <source>
        <strain evidence="1 2">NM07_P-09</strain>
    </source>
</reference>
<evidence type="ECO:0000313" key="1">
    <source>
        <dbReference type="EMBL" id="TGY63394.1"/>
    </source>
</evidence>
<dbReference type="RefSeq" id="WP_136012021.1">
    <property type="nucleotide sequence ID" value="NZ_SRYE01000001.1"/>
</dbReference>
<dbReference type="AlphaFoldDB" id="A0A4S2F7L8"/>
<organism evidence="1 2">
    <name type="scientific">Muricaecibacterium torontonense</name>
    <dbReference type="NCBI Taxonomy" id="3032871"/>
    <lineage>
        <taxon>Bacteria</taxon>
        <taxon>Bacillati</taxon>
        <taxon>Actinomycetota</taxon>
        <taxon>Coriobacteriia</taxon>
        <taxon>Coriobacteriales</taxon>
        <taxon>Atopobiaceae</taxon>
        <taxon>Muricaecibacterium</taxon>
    </lineage>
</organism>
<name>A0A4S2F7L8_9ACTN</name>
<evidence type="ECO:0008006" key="3">
    <source>
        <dbReference type="Google" id="ProtNLM"/>
    </source>
</evidence>
<dbReference type="OrthoDB" id="3197460at2"/>
<gene>
    <name evidence="1" type="ORF">E5334_02540</name>
</gene>
<dbReference type="Proteomes" id="UP000310263">
    <property type="component" value="Unassembled WGS sequence"/>
</dbReference>
<dbReference type="EMBL" id="SRYE01000001">
    <property type="protein sequence ID" value="TGY63394.1"/>
    <property type="molecule type" value="Genomic_DNA"/>
</dbReference>
<accession>A0A4S2F7L8</accession>
<keyword evidence="2" id="KW-1185">Reference proteome</keyword>
<proteinExistence type="predicted"/>
<evidence type="ECO:0000313" key="2">
    <source>
        <dbReference type="Proteomes" id="UP000310263"/>
    </source>
</evidence>
<sequence>MLVLCDISAHLALVSGMELYSCSVEEQKAAMAHSQGDKLAVGRLLNSKFHAETKDIWSYLEPADSRMSLLVDKHAKAYKIKNCIVSTSFTAIPTDSLMRIWPAHRSQVDNQAIYVTSPSEHFRRAASRLTTSQLLLLGCWLCGTYRPRPDLSSGFLAGQPLCSSYEIQNHLSIHPSRRYRTKAKEASACLISGLASPAEAALFLLLTAPTHLGGYGLPKPEANPCLPLDASANQLLPGQVIVKPDLFWSSVKLDVEYESTEYHNDKISNYERQRMAALMSMGIDVLPVTKQMLYNPAALYSVAKTIAMKLGLRLREPLPSVQDELRETVLGPCTFW</sequence>